<evidence type="ECO:0000259" key="3">
    <source>
        <dbReference type="SMART" id="SM00065"/>
    </source>
</evidence>
<dbReference type="Gene3D" id="3.30.450.20">
    <property type="entry name" value="PAS domain"/>
    <property type="match status" value="1"/>
</dbReference>
<dbReference type="SMART" id="SM00065">
    <property type="entry name" value="GAF"/>
    <property type="match status" value="1"/>
</dbReference>
<name>A0ABU2L9V0_9ACTN</name>
<dbReference type="PANTHER" id="PTHR43156:SF2">
    <property type="entry name" value="STAGE II SPORULATION PROTEIN E"/>
    <property type="match status" value="1"/>
</dbReference>
<dbReference type="CDD" id="cd16936">
    <property type="entry name" value="HATPase_RsbW-like"/>
    <property type="match status" value="1"/>
</dbReference>
<organism evidence="5 6">
    <name type="scientific">Streptomyces boetiae</name>
    <dbReference type="NCBI Taxonomy" id="3075541"/>
    <lineage>
        <taxon>Bacteria</taxon>
        <taxon>Bacillati</taxon>
        <taxon>Actinomycetota</taxon>
        <taxon>Actinomycetes</taxon>
        <taxon>Kitasatosporales</taxon>
        <taxon>Streptomycetaceae</taxon>
        <taxon>Streptomyces</taxon>
    </lineage>
</organism>
<evidence type="ECO:0000313" key="5">
    <source>
        <dbReference type="EMBL" id="MDT0308350.1"/>
    </source>
</evidence>
<gene>
    <name evidence="5" type="ORF">RM780_15460</name>
</gene>
<feature type="compositionally biased region" description="Pro residues" evidence="2">
    <location>
        <begin position="73"/>
        <end position="87"/>
    </location>
</feature>
<dbReference type="InterPro" id="IPR001932">
    <property type="entry name" value="PPM-type_phosphatase-like_dom"/>
</dbReference>
<dbReference type="PANTHER" id="PTHR43156">
    <property type="entry name" value="STAGE II SPORULATION PROTEIN E-RELATED"/>
    <property type="match status" value="1"/>
</dbReference>
<feature type="domain" description="PPM-type phosphatase" evidence="4">
    <location>
        <begin position="346"/>
        <end position="574"/>
    </location>
</feature>
<dbReference type="RefSeq" id="WP_311631291.1">
    <property type="nucleotide sequence ID" value="NZ_JAVREN010000020.1"/>
</dbReference>
<dbReference type="Gene3D" id="3.30.450.40">
    <property type="match status" value="1"/>
</dbReference>
<dbReference type="InterPro" id="IPR003018">
    <property type="entry name" value="GAF"/>
</dbReference>
<accession>A0ABU2L9V0</accession>
<dbReference type="SUPFAM" id="SSF55781">
    <property type="entry name" value="GAF domain-like"/>
    <property type="match status" value="1"/>
</dbReference>
<reference evidence="6" key="1">
    <citation type="submission" date="2023-07" db="EMBL/GenBank/DDBJ databases">
        <title>30 novel species of actinomycetes from the DSMZ collection.</title>
        <authorList>
            <person name="Nouioui I."/>
        </authorList>
    </citation>
    <scope>NUCLEOTIDE SEQUENCE [LARGE SCALE GENOMIC DNA]</scope>
    <source>
        <strain evidence="6">DSM 44917</strain>
    </source>
</reference>
<dbReference type="Gene3D" id="3.30.565.10">
    <property type="entry name" value="Histidine kinase-like ATPase, C-terminal domain"/>
    <property type="match status" value="1"/>
</dbReference>
<evidence type="ECO:0000313" key="6">
    <source>
        <dbReference type="Proteomes" id="UP001183388"/>
    </source>
</evidence>
<keyword evidence="1" id="KW-0378">Hydrolase</keyword>
<dbReference type="SMART" id="SM00331">
    <property type="entry name" value="PP2C_SIG"/>
    <property type="match status" value="1"/>
</dbReference>
<feature type="region of interest" description="Disordered" evidence="2">
    <location>
        <begin position="52"/>
        <end position="88"/>
    </location>
</feature>
<keyword evidence="6" id="KW-1185">Reference proteome</keyword>
<dbReference type="Pfam" id="PF13185">
    <property type="entry name" value="GAF_2"/>
    <property type="match status" value="1"/>
</dbReference>
<dbReference type="InterPro" id="IPR052016">
    <property type="entry name" value="Bact_Sigma-Reg"/>
</dbReference>
<dbReference type="Pfam" id="PF13581">
    <property type="entry name" value="HATPase_c_2"/>
    <property type="match status" value="1"/>
</dbReference>
<dbReference type="Proteomes" id="UP001183388">
    <property type="component" value="Unassembled WGS sequence"/>
</dbReference>
<sequence length="701" mass="74767">MTDVDAVGGATGERAALWMLRVTPDAVLLLDAGDWRVRYANPAAGRLFLTTPGAAGNHAPDEAPYAPDDPAAPDAPPPDDPGAPGVPPVGRVAWEALPVLRDLGFPERGARAVARGEPEVFDAQGPDGTWYRVRLVPVPPCLAAYLAPLSAEQRAAREESGRARLVGTLTGALAQALTARDVAQVVADHVLPPFGASGLVLETLSPTGRPRLVGLVGYPEDWPERVGRSRQEDRQRLLGGRAPRFVSSLKELERLSPRLSEMARASGKGAWAMLPLIASGHTVGVCIISYDRPRTFSDEERGLLISLSGLVAQALERARLYDAEHERAQRFQQDLLPRGLPVLPAFTAAARYLPAGDRSEAGGDWYDALPLSSGRVALVIGDVLGHGQRPATAMGRLRTAVTALTALDHPPGELLAHLNDIVTGLGEEVYATCLYAVYDPSSGRLAMASAGHPPPAVLEPGGAVRFPEPAPGPPLGVAAHPYRATELTLPEGTLVALWTDGLVRTGRAERDAGTGLLAAALAEAAASPPPRVGCRDDREPEAAWLEKLCETVLAALPAGRARREDDAALLALRTHRLPEEDVAAWDLPEDPSAARLARDRLRERLARWGLQELEMGAELVVSELIGNVVRHAAGPLRLRLLRTDVLTCEVSDASEATPRVRHASLLDESGRGLQLVGAMTSRWGARYVRHGKTIWAELPLP</sequence>
<dbReference type="InterPro" id="IPR036890">
    <property type="entry name" value="HATPase_C_sf"/>
</dbReference>
<evidence type="ECO:0000256" key="2">
    <source>
        <dbReference type="SAM" id="MobiDB-lite"/>
    </source>
</evidence>
<dbReference type="Pfam" id="PF07228">
    <property type="entry name" value="SpoIIE"/>
    <property type="match status" value="1"/>
</dbReference>
<evidence type="ECO:0000256" key="1">
    <source>
        <dbReference type="ARBA" id="ARBA00022801"/>
    </source>
</evidence>
<dbReference type="EMBL" id="JAVREN010000020">
    <property type="protein sequence ID" value="MDT0308350.1"/>
    <property type="molecule type" value="Genomic_DNA"/>
</dbReference>
<dbReference type="InterPro" id="IPR029016">
    <property type="entry name" value="GAF-like_dom_sf"/>
</dbReference>
<dbReference type="Gene3D" id="3.60.40.10">
    <property type="entry name" value="PPM-type phosphatase domain"/>
    <property type="match status" value="1"/>
</dbReference>
<proteinExistence type="predicted"/>
<dbReference type="InterPro" id="IPR036457">
    <property type="entry name" value="PPM-type-like_dom_sf"/>
</dbReference>
<protein>
    <submittedName>
        <fullName evidence="5">SpoIIE family protein phosphatase</fullName>
    </submittedName>
</protein>
<comment type="caution">
    <text evidence="5">The sequence shown here is derived from an EMBL/GenBank/DDBJ whole genome shotgun (WGS) entry which is preliminary data.</text>
</comment>
<evidence type="ECO:0000259" key="4">
    <source>
        <dbReference type="SMART" id="SM00331"/>
    </source>
</evidence>
<dbReference type="InterPro" id="IPR003594">
    <property type="entry name" value="HATPase_dom"/>
</dbReference>
<feature type="domain" description="GAF" evidence="3">
    <location>
        <begin position="161"/>
        <end position="325"/>
    </location>
</feature>